<dbReference type="eggNOG" id="COG0518">
    <property type="taxonomic scope" value="Bacteria"/>
</dbReference>
<dbReference type="PROSITE" id="PS51273">
    <property type="entry name" value="GATASE_TYPE_1"/>
    <property type="match status" value="1"/>
</dbReference>
<organism evidence="2 3">
    <name type="scientific">Thioclava indica</name>
    <dbReference type="NCBI Taxonomy" id="1353528"/>
    <lineage>
        <taxon>Bacteria</taxon>
        <taxon>Pseudomonadati</taxon>
        <taxon>Pseudomonadota</taxon>
        <taxon>Alphaproteobacteria</taxon>
        <taxon>Rhodobacterales</taxon>
        <taxon>Paracoccaceae</taxon>
        <taxon>Thioclava</taxon>
    </lineage>
</organism>
<accession>A0A074JRH0</accession>
<reference evidence="2" key="1">
    <citation type="journal article" date="2015" name="Antonie Van Leeuwenhoek">
        <title>Thioclava indica sp. nov., isolated from surface seawater of the Indian Ocean.</title>
        <authorList>
            <person name="Liu Y."/>
            <person name="Lai Q."/>
            <person name="Du J."/>
            <person name="Xu H."/>
            <person name="Jiang L."/>
            <person name="Shao Z."/>
        </authorList>
    </citation>
    <scope>NUCLEOTIDE SEQUENCE [LARGE SCALE GENOMIC DNA]</scope>
    <source>
        <strain evidence="2">DT23-4</strain>
    </source>
</reference>
<gene>
    <name evidence="2" type="ORF">DT23_15770</name>
</gene>
<dbReference type="InterPro" id="IPR044992">
    <property type="entry name" value="ChyE-like"/>
</dbReference>
<dbReference type="PANTHER" id="PTHR42695">
    <property type="entry name" value="GLUTAMINE AMIDOTRANSFERASE YLR126C-RELATED"/>
    <property type="match status" value="1"/>
</dbReference>
<dbReference type="GO" id="GO:0005829">
    <property type="term" value="C:cytosol"/>
    <property type="evidence" value="ECO:0007669"/>
    <property type="project" value="TreeGrafter"/>
</dbReference>
<dbReference type="CDD" id="cd01741">
    <property type="entry name" value="GATase1_1"/>
    <property type="match status" value="1"/>
</dbReference>
<feature type="domain" description="Glutamine amidotransferase" evidence="1">
    <location>
        <begin position="35"/>
        <end position="176"/>
    </location>
</feature>
<dbReference type="InterPro" id="IPR029062">
    <property type="entry name" value="Class_I_gatase-like"/>
</dbReference>
<dbReference type="AlphaFoldDB" id="A0A074JRH0"/>
<protein>
    <recommendedName>
        <fullName evidence="1">Glutamine amidotransferase domain-containing protein</fullName>
    </recommendedName>
</protein>
<comment type="caution">
    <text evidence="2">The sequence shown here is derived from an EMBL/GenBank/DDBJ whole genome shotgun (WGS) entry which is preliminary data.</text>
</comment>
<name>A0A074JRH0_9RHOB</name>
<dbReference type="STRING" id="1353528.DT23_15770"/>
<evidence type="ECO:0000259" key="1">
    <source>
        <dbReference type="Pfam" id="PF00117"/>
    </source>
</evidence>
<sequence length="232" mass="25856">MKIGILQTGQSPDVLREEAGDYPDMFERLLAGRGLEFVRYDVENMELPEDVHDCEGWLITGSRHGAYEDQPFIAPLEQFIRDCMAADVPLVGICFGHQIIAQALGGRVEKYQKGWAVGPQDYDFGGETITLNAWHQDQVTELPPTAKPIAQNDFCRYPALIYGDRAFSVQAHPEFRDAFVDGLMATRGQGVVPDPLMQAARARLGQPNGSQRIADMIADFFLQDRAQARPES</sequence>
<dbReference type="Gene3D" id="3.40.50.880">
    <property type="match status" value="1"/>
</dbReference>
<dbReference type="RefSeq" id="WP_038131196.1">
    <property type="nucleotide sequence ID" value="NZ_AUNB01000030.1"/>
</dbReference>
<dbReference type="EMBL" id="AUNB01000030">
    <property type="protein sequence ID" value="KEO59054.1"/>
    <property type="molecule type" value="Genomic_DNA"/>
</dbReference>
<keyword evidence="3" id="KW-1185">Reference proteome</keyword>
<evidence type="ECO:0000313" key="3">
    <source>
        <dbReference type="Proteomes" id="UP000027471"/>
    </source>
</evidence>
<evidence type="ECO:0000313" key="2">
    <source>
        <dbReference type="EMBL" id="KEO59054.1"/>
    </source>
</evidence>
<proteinExistence type="predicted"/>
<dbReference type="Pfam" id="PF00117">
    <property type="entry name" value="GATase"/>
    <property type="match status" value="1"/>
</dbReference>
<dbReference type="InterPro" id="IPR017926">
    <property type="entry name" value="GATASE"/>
</dbReference>
<dbReference type="PANTHER" id="PTHR42695:SF5">
    <property type="entry name" value="GLUTAMINE AMIDOTRANSFERASE YLR126C-RELATED"/>
    <property type="match status" value="1"/>
</dbReference>
<dbReference type="Proteomes" id="UP000027471">
    <property type="component" value="Unassembled WGS sequence"/>
</dbReference>
<dbReference type="SUPFAM" id="SSF52317">
    <property type="entry name" value="Class I glutamine amidotransferase-like"/>
    <property type="match status" value="1"/>
</dbReference>
<dbReference type="OrthoDB" id="7365442at2"/>